<evidence type="ECO:0000256" key="1">
    <source>
        <dbReference type="SAM" id="SignalP"/>
    </source>
</evidence>
<dbReference type="AlphaFoldDB" id="A0A060SCQ4"/>
<evidence type="ECO:0000313" key="2">
    <source>
        <dbReference type="EMBL" id="CDO70064.1"/>
    </source>
</evidence>
<sequence length="216" mass="22752">MQLPFAFLLAMSLALIAAHLPDVLADSPSTTHNIVVDDTDGSPDGVYKVIYSPPDVWKAGSAKGCDGCLVSGIDASKVRNGTWHEAAYDAAHPQQITATILFNGDAAAYAGTGISVYGLFPRTNLNATNNVYFFYAIDNSESQAFGYLNATAGYDSSQNSTAAVDYDVSLFGVSGLNASRPHNVTLLVGSGGNPRSAQQQDLGLSSIFLLDYVVIM</sequence>
<feature type="chain" id="PRO_5001587425" evidence="1">
    <location>
        <begin position="26"/>
        <end position="216"/>
    </location>
</feature>
<dbReference type="Proteomes" id="UP000029665">
    <property type="component" value="Unassembled WGS sequence"/>
</dbReference>
<name>A0A060SCQ4_PYCCI</name>
<dbReference type="HOGENOM" id="CLU_096179_0_0_1"/>
<keyword evidence="1" id="KW-0732">Signal</keyword>
<dbReference type="EMBL" id="CCBP010000066">
    <property type="protein sequence ID" value="CDO70064.1"/>
    <property type="molecule type" value="Genomic_DNA"/>
</dbReference>
<reference evidence="2" key="1">
    <citation type="submission" date="2014-01" db="EMBL/GenBank/DDBJ databases">
        <title>The genome of the white-rot fungus Pycnoporus cinnabarinus: a basidiomycete model with a versatile arsenal for lignocellulosic biomass breakdown.</title>
        <authorList>
            <person name="Levasseur A."/>
            <person name="Lomascolo A."/>
            <person name="Ruiz-Duenas F.J."/>
            <person name="Uzan E."/>
            <person name="Piumi F."/>
            <person name="Kues U."/>
            <person name="Ram A.F.J."/>
            <person name="Murat C."/>
            <person name="Haon M."/>
            <person name="Benoit I."/>
            <person name="Arfi Y."/>
            <person name="Chevret D."/>
            <person name="Drula E."/>
            <person name="Kwon M.J."/>
            <person name="Gouret P."/>
            <person name="Lesage-Meessen L."/>
            <person name="Lombard V."/>
            <person name="Mariette J."/>
            <person name="Noirot C."/>
            <person name="Park J."/>
            <person name="Patyshakuliyeva A."/>
            <person name="Wieneger R.A.B."/>
            <person name="Wosten H.A.B."/>
            <person name="Martin F."/>
            <person name="Coutinho P.M."/>
            <person name="de Vries R."/>
            <person name="Martinez A.T."/>
            <person name="Klopp C."/>
            <person name="Pontarotti P."/>
            <person name="Henrissat B."/>
            <person name="Record E."/>
        </authorList>
    </citation>
    <scope>NUCLEOTIDE SEQUENCE [LARGE SCALE GENOMIC DNA]</scope>
    <source>
        <strain evidence="2">BRFM137</strain>
    </source>
</reference>
<dbReference type="STRING" id="5643.A0A060SCQ4"/>
<organism evidence="2 3">
    <name type="scientific">Pycnoporus cinnabarinus</name>
    <name type="common">Cinnabar-red polypore</name>
    <name type="synonym">Trametes cinnabarina</name>
    <dbReference type="NCBI Taxonomy" id="5643"/>
    <lineage>
        <taxon>Eukaryota</taxon>
        <taxon>Fungi</taxon>
        <taxon>Dikarya</taxon>
        <taxon>Basidiomycota</taxon>
        <taxon>Agaricomycotina</taxon>
        <taxon>Agaricomycetes</taxon>
        <taxon>Polyporales</taxon>
        <taxon>Polyporaceae</taxon>
        <taxon>Trametes</taxon>
    </lineage>
</organism>
<accession>A0A060SCQ4</accession>
<gene>
    <name evidence="2" type="ORF">BN946_scf184601.g17</name>
</gene>
<keyword evidence="3" id="KW-1185">Reference proteome</keyword>
<feature type="signal peptide" evidence="1">
    <location>
        <begin position="1"/>
        <end position="25"/>
    </location>
</feature>
<proteinExistence type="predicted"/>
<dbReference type="OrthoDB" id="3268736at2759"/>
<protein>
    <submittedName>
        <fullName evidence="2">Uncharacterized protein</fullName>
    </submittedName>
</protein>
<evidence type="ECO:0000313" key="3">
    <source>
        <dbReference type="Proteomes" id="UP000029665"/>
    </source>
</evidence>
<comment type="caution">
    <text evidence="2">The sequence shown here is derived from an EMBL/GenBank/DDBJ whole genome shotgun (WGS) entry which is preliminary data.</text>
</comment>